<proteinExistence type="predicted"/>
<dbReference type="PATRIC" id="fig|670052.7.peg.690"/>
<dbReference type="KEGG" id="cart:PA27867_0664"/>
<sequence>MSARACTRISCSDEAVATLTFSYADSMAVLGPLAGTHEPHSYDLCDRHARLTTPPQGWQMIRHRLKAEADVAEDHPAVPH</sequence>
<evidence type="ECO:0000313" key="2">
    <source>
        <dbReference type="Proteomes" id="UP000092582"/>
    </source>
</evidence>
<organism evidence="1 2">
    <name type="scientific">Cryobacterium arcticum</name>
    <dbReference type="NCBI Taxonomy" id="670052"/>
    <lineage>
        <taxon>Bacteria</taxon>
        <taxon>Bacillati</taxon>
        <taxon>Actinomycetota</taxon>
        <taxon>Actinomycetes</taxon>
        <taxon>Micrococcales</taxon>
        <taxon>Microbacteriaceae</taxon>
        <taxon>Cryobacterium</taxon>
    </lineage>
</organism>
<dbReference type="STRING" id="670052.PA27867_0664"/>
<dbReference type="OrthoDB" id="3216194at2"/>
<dbReference type="EMBL" id="CP016282">
    <property type="protein sequence ID" value="ANP71632.1"/>
    <property type="molecule type" value="Genomic_DNA"/>
</dbReference>
<name>A0A1B1BGF5_9MICO</name>
<dbReference type="AlphaFoldDB" id="A0A1B1BGF5"/>
<dbReference type="Pfam" id="PF12005">
    <property type="entry name" value="DUF3499"/>
    <property type="match status" value="1"/>
</dbReference>
<evidence type="ECO:0000313" key="1">
    <source>
        <dbReference type="EMBL" id="ANP71632.1"/>
    </source>
</evidence>
<gene>
    <name evidence="1" type="ORF">PA27867_0664</name>
</gene>
<dbReference type="Proteomes" id="UP000092582">
    <property type="component" value="Chromosome 1"/>
</dbReference>
<accession>A0A1B1BGF5</accession>
<keyword evidence="2" id="KW-1185">Reference proteome</keyword>
<reference evidence="1 2" key="1">
    <citation type="submission" date="2016-06" db="EMBL/GenBank/DDBJ databases">
        <title>Genome sequencing of Cryobacterium arcticum PAMC 27867.</title>
        <authorList>
            <person name="Lee J."/>
            <person name="Kim O.-S."/>
        </authorList>
    </citation>
    <scope>NUCLEOTIDE SEQUENCE [LARGE SCALE GENOMIC DNA]</scope>
    <source>
        <strain evidence="1 2">PAMC 27867</strain>
    </source>
</reference>
<dbReference type="RefSeq" id="WP_066593161.1">
    <property type="nucleotide sequence ID" value="NZ_CP016282.1"/>
</dbReference>
<protein>
    <submittedName>
        <fullName evidence="1">Alcohol dehydrogenase</fullName>
    </submittedName>
</protein>
<dbReference type="InterPro" id="IPR021888">
    <property type="entry name" value="DUF3499"/>
</dbReference>